<evidence type="ECO:0000256" key="7">
    <source>
        <dbReference type="ARBA" id="ARBA00023237"/>
    </source>
</evidence>
<evidence type="ECO:0000256" key="5">
    <source>
        <dbReference type="ARBA" id="ARBA00022692"/>
    </source>
</evidence>
<dbReference type="Proteomes" id="UP001385389">
    <property type="component" value="Chromosome"/>
</dbReference>
<evidence type="ECO:0000256" key="3">
    <source>
        <dbReference type="ARBA" id="ARBA00022448"/>
    </source>
</evidence>
<sequence>MLAIIVAFGCGATSATSPPVHETAGLTSPVGSKAAPVASESFGSRPLTLEECIRLTLEKSPYMDMAQVEINIKKIDAKNQWWRMFPKLKLYVTNNVNLTTKDDKSRNKLSVSFLSGTWDPVGSYLSHDASLLVTKLAKYEKLKTANELIANVIKIYIHAEFFDLIMHEQRELEELGQETLSYLQKMYPDAPVVPLEIRQAEQELKKVSSNRQTFVEQRVYTEMRAKRMMGIPVEQKIVLAKSDFADRVDTAYAPQKISYQELRSSALFAKMNAVRKELSNYGVYAAWADYVPKFTVAVRTPDPISSTTSGKEDFYLTLGINVPLLYWGELGRNIDRAKLAQKSEGYRRQISELTKEDNWYKGLTEVRAMQRDLDLSKVDLELQELALRKSEILFDAGQATYKDLVSAKVAVELKKIKLLSKQQNYLIRKLDAYALTGRLLNHYIEIKDDDL</sequence>
<dbReference type="Pfam" id="PF02321">
    <property type="entry name" value="OEP"/>
    <property type="match status" value="1"/>
</dbReference>
<comment type="similarity">
    <text evidence="2">Belongs to the outer membrane factor (OMF) (TC 1.B.17) family.</text>
</comment>
<evidence type="ECO:0000256" key="1">
    <source>
        <dbReference type="ARBA" id="ARBA00004442"/>
    </source>
</evidence>
<dbReference type="PANTHER" id="PTHR30026:SF20">
    <property type="entry name" value="OUTER MEMBRANE PROTEIN TOLC"/>
    <property type="match status" value="1"/>
</dbReference>
<protein>
    <submittedName>
        <fullName evidence="8">TolC family protein</fullName>
    </submittedName>
</protein>
<dbReference type="RefSeq" id="WP_338667753.1">
    <property type="nucleotide sequence ID" value="NZ_CP146609.1"/>
</dbReference>
<evidence type="ECO:0000256" key="2">
    <source>
        <dbReference type="ARBA" id="ARBA00007613"/>
    </source>
</evidence>
<accession>A0ABZ2ITV4</accession>
<keyword evidence="6" id="KW-0472">Membrane</keyword>
<evidence type="ECO:0000313" key="9">
    <source>
        <dbReference type="Proteomes" id="UP001385389"/>
    </source>
</evidence>
<evidence type="ECO:0000313" key="8">
    <source>
        <dbReference type="EMBL" id="WWX22072.1"/>
    </source>
</evidence>
<organism evidence="8 9">
    <name type="scientific">Pseudodesulfovibrio methanolicus</name>
    <dbReference type="NCBI Taxonomy" id="3126690"/>
    <lineage>
        <taxon>Bacteria</taxon>
        <taxon>Pseudomonadati</taxon>
        <taxon>Thermodesulfobacteriota</taxon>
        <taxon>Desulfovibrionia</taxon>
        <taxon>Desulfovibrionales</taxon>
        <taxon>Desulfovibrionaceae</taxon>
    </lineage>
</organism>
<dbReference type="InterPro" id="IPR003423">
    <property type="entry name" value="OMP_efflux"/>
</dbReference>
<proteinExistence type="inferred from homology"/>
<comment type="subcellular location">
    <subcellularLocation>
        <location evidence="1">Cell outer membrane</location>
    </subcellularLocation>
</comment>
<keyword evidence="3" id="KW-0813">Transport</keyword>
<dbReference type="Gene3D" id="1.20.1600.10">
    <property type="entry name" value="Outer membrane efflux proteins (OEP)"/>
    <property type="match status" value="1"/>
</dbReference>
<keyword evidence="5" id="KW-0812">Transmembrane</keyword>
<keyword evidence="7" id="KW-0998">Cell outer membrane</keyword>
<dbReference type="PANTHER" id="PTHR30026">
    <property type="entry name" value="OUTER MEMBRANE PROTEIN TOLC"/>
    <property type="match status" value="1"/>
</dbReference>
<dbReference type="EMBL" id="CP146609">
    <property type="protein sequence ID" value="WWX22072.1"/>
    <property type="molecule type" value="Genomic_DNA"/>
</dbReference>
<evidence type="ECO:0000256" key="4">
    <source>
        <dbReference type="ARBA" id="ARBA00022452"/>
    </source>
</evidence>
<reference evidence="8 9" key="1">
    <citation type="submission" date="2024-03" db="EMBL/GenBank/DDBJ databases">
        <title>Phenotype and Genome Characterization of a Sulfate-Reducing Bacterium Pseudodesulfovibrio sp. strain 5S69, isolated from Petroleum Reservoir in Tatarstan (Russia).</title>
        <authorList>
            <person name="Bidzhieva S.K."/>
            <person name="Kadnikov V."/>
            <person name="Tourova T.P."/>
            <person name="Samigullina S.R."/>
            <person name="Sokolova D.S."/>
            <person name="Poltaraus A.B."/>
            <person name="Avtukh A.N."/>
            <person name="Tereshina V.M."/>
            <person name="Mardanov A.V."/>
            <person name="Nazina T.N."/>
        </authorList>
    </citation>
    <scope>NUCLEOTIDE SEQUENCE [LARGE SCALE GENOMIC DNA]</scope>
    <source>
        <strain evidence="8 9">5S69</strain>
    </source>
</reference>
<evidence type="ECO:0000256" key="6">
    <source>
        <dbReference type="ARBA" id="ARBA00023136"/>
    </source>
</evidence>
<keyword evidence="9" id="KW-1185">Reference proteome</keyword>
<dbReference type="SUPFAM" id="SSF56954">
    <property type="entry name" value="Outer membrane efflux proteins (OEP)"/>
    <property type="match status" value="1"/>
</dbReference>
<gene>
    <name evidence="8" type="ORF">V8V93_16705</name>
</gene>
<name>A0ABZ2ITV4_9BACT</name>
<dbReference type="InterPro" id="IPR051906">
    <property type="entry name" value="TolC-like"/>
</dbReference>
<keyword evidence="4" id="KW-1134">Transmembrane beta strand</keyword>